<organism evidence="3 4">
    <name type="scientific">Suhomyces tanzawaensis NRRL Y-17324</name>
    <dbReference type="NCBI Taxonomy" id="984487"/>
    <lineage>
        <taxon>Eukaryota</taxon>
        <taxon>Fungi</taxon>
        <taxon>Dikarya</taxon>
        <taxon>Ascomycota</taxon>
        <taxon>Saccharomycotina</taxon>
        <taxon>Pichiomycetes</taxon>
        <taxon>Debaryomycetaceae</taxon>
        <taxon>Suhomyces</taxon>
    </lineage>
</organism>
<dbReference type="InterPro" id="IPR036865">
    <property type="entry name" value="CRAL-TRIO_dom_sf"/>
</dbReference>
<dbReference type="CDD" id="cd00170">
    <property type="entry name" value="SEC14"/>
    <property type="match status" value="1"/>
</dbReference>
<protein>
    <submittedName>
        <fullName evidence="3">CRAL/TRIO domain-containing protein</fullName>
    </submittedName>
</protein>
<dbReference type="InterPro" id="IPR036273">
    <property type="entry name" value="CRAL/TRIO_N_dom_sf"/>
</dbReference>
<dbReference type="STRING" id="984487.A0A1E4SCU6"/>
<dbReference type="Pfam" id="PF03765">
    <property type="entry name" value="CRAL_TRIO_N"/>
    <property type="match status" value="1"/>
</dbReference>
<evidence type="ECO:0000256" key="1">
    <source>
        <dbReference type="SAM" id="MobiDB-lite"/>
    </source>
</evidence>
<evidence type="ECO:0000259" key="2">
    <source>
        <dbReference type="PROSITE" id="PS50191"/>
    </source>
</evidence>
<accession>A0A1E4SCU6</accession>
<dbReference type="SUPFAM" id="SSF52087">
    <property type="entry name" value="CRAL/TRIO domain"/>
    <property type="match status" value="1"/>
</dbReference>
<dbReference type="InterPro" id="IPR052432">
    <property type="entry name" value="PITP/CRAL-TRIO"/>
</dbReference>
<dbReference type="SMART" id="SM00516">
    <property type="entry name" value="SEC14"/>
    <property type="match status" value="1"/>
</dbReference>
<dbReference type="Pfam" id="PF00650">
    <property type="entry name" value="CRAL_TRIO"/>
    <property type="match status" value="1"/>
</dbReference>
<dbReference type="RefSeq" id="XP_020062462.1">
    <property type="nucleotide sequence ID" value="XM_020210478.1"/>
</dbReference>
<gene>
    <name evidence="3" type="ORF">CANTADRAFT_55700</name>
</gene>
<dbReference type="OrthoDB" id="43460at2759"/>
<dbReference type="EMBL" id="KV453915">
    <property type="protein sequence ID" value="ODV77340.1"/>
    <property type="molecule type" value="Genomic_DNA"/>
</dbReference>
<reference evidence="4" key="1">
    <citation type="submission" date="2016-05" db="EMBL/GenBank/DDBJ databases">
        <title>Comparative genomics of biotechnologically important yeasts.</title>
        <authorList>
            <consortium name="DOE Joint Genome Institute"/>
            <person name="Riley R."/>
            <person name="Haridas S."/>
            <person name="Wolfe K.H."/>
            <person name="Lopes M.R."/>
            <person name="Hittinger C.T."/>
            <person name="Goker M."/>
            <person name="Salamov A."/>
            <person name="Wisecaver J."/>
            <person name="Long T.M."/>
            <person name="Aerts A.L."/>
            <person name="Barry K."/>
            <person name="Choi C."/>
            <person name="Clum A."/>
            <person name="Coughlan A.Y."/>
            <person name="Deshpande S."/>
            <person name="Douglass A.P."/>
            <person name="Hanson S.J."/>
            <person name="Klenk H.-P."/>
            <person name="Labutti K."/>
            <person name="Lapidus A."/>
            <person name="Lindquist E."/>
            <person name="Lipzen A."/>
            <person name="Meier-Kolthoff J.P."/>
            <person name="Ohm R.A."/>
            <person name="Otillar R.P."/>
            <person name="Pangilinan J."/>
            <person name="Peng Y."/>
            <person name="Rokas A."/>
            <person name="Rosa C.A."/>
            <person name="Scheuner C."/>
            <person name="Sibirny A.A."/>
            <person name="Slot J.C."/>
            <person name="Stielow J.B."/>
            <person name="Sun H."/>
            <person name="Kurtzman C.P."/>
            <person name="Blackwell M."/>
            <person name="Grigoriev I.V."/>
            <person name="Jeffries T.W."/>
        </authorList>
    </citation>
    <scope>NUCLEOTIDE SEQUENCE [LARGE SCALE GENOMIC DNA]</scope>
    <source>
        <strain evidence="4">NRRL Y-17324</strain>
    </source>
</reference>
<dbReference type="AlphaFoldDB" id="A0A1E4SCU6"/>
<dbReference type="Proteomes" id="UP000094285">
    <property type="component" value="Unassembled WGS sequence"/>
</dbReference>
<dbReference type="SMART" id="SM01100">
    <property type="entry name" value="CRAL_TRIO_N"/>
    <property type="match status" value="1"/>
</dbReference>
<evidence type="ECO:0000313" key="4">
    <source>
        <dbReference type="Proteomes" id="UP000094285"/>
    </source>
</evidence>
<dbReference type="PANTHER" id="PTHR46590:SF1">
    <property type="entry name" value="PHOSPHATIDYLINOSITOL TRANSFER PROTEIN CSR1"/>
    <property type="match status" value="1"/>
</dbReference>
<evidence type="ECO:0000313" key="3">
    <source>
        <dbReference type="EMBL" id="ODV77340.1"/>
    </source>
</evidence>
<dbReference type="PRINTS" id="PR00180">
    <property type="entry name" value="CRETINALDHBP"/>
</dbReference>
<feature type="region of interest" description="Disordered" evidence="1">
    <location>
        <begin position="110"/>
        <end position="138"/>
    </location>
</feature>
<feature type="region of interest" description="Disordered" evidence="1">
    <location>
        <begin position="62"/>
        <end position="95"/>
    </location>
</feature>
<dbReference type="GeneID" id="30984614"/>
<feature type="compositionally biased region" description="Polar residues" evidence="1">
    <location>
        <begin position="203"/>
        <end position="226"/>
    </location>
</feature>
<dbReference type="PROSITE" id="PS50191">
    <property type="entry name" value="CRAL_TRIO"/>
    <property type="match status" value="1"/>
</dbReference>
<keyword evidence="4" id="KW-1185">Reference proteome</keyword>
<dbReference type="InterPro" id="IPR001251">
    <property type="entry name" value="CRAL-TRIO_dom"/>
</dbReference>
<dbReference type="Gene3D" id="3.40.525.10">
    <property type="entry name" value="CRAL-TRIO lipid binding domain"/>
    <property type="match status" value="1"/>
</dbReference>
<dbReference type="InterPro" id="IPR011074">
    <property type="entry name" value="CRAL/TRIO_N_dom"/>
</dbReference>
<feature type="region of interest" description="Disordered" evidence="1">
    <location>
        <begin position="192"/>
        <end position="243"/>
    </location>
</feature>
<feature type="domain" description="CRAL-TRIO" evidence="2">
    <location>
        <begin position="352"/>
        <end position="500"/>
    </location>
</feature>
<dbReference type="SUPFAM" id="SSF46938">
    <property type="entry name" value="CRAL/TRIO N-terminal domain"/>
    <property type="match status" value="1"/>
</dbReference>
<feature type="compositionally biased region" description="Polar residues" evidence="1">
    <location>
        <begin position="74"/>
        <end position="89"/>
    </location>
</feature>
<dbReference type="PANTHER" id="PTHR46590">
    <property type="entry name" value="PHOSPHATIDYLINOSITOL TRANSFER PROTEIN CSR1-RELATED"/>
    <property type="match status" value="1"/>
</dbReference>
<proteinExistence type="predicted"/>
<name>A0A1E4SCU6_9ASCO</name>
<sequence>MPTHEPVNWRPGRIQSLTGEQEVTLKQTWAYLLKYWGYDVAIADEDLAFKECFIASLSTSARDGSENGAGTNGLARTTTRGSINSAHTNKTSTSTLLSKKRRGLFGGSKKAPAAVVAAPPPDSKRMKQIQTSSSFERYSRVEEPSEKVYAAFCQFYKQDFLHSEDYVSEEEEDDESDTDSIESFVTASTSLTEPDDYYAPPNNFKSSPSNGYAQSNGQVSRRSSVSYKVPTPSAAPSKPARTASISRAPLSNIKITTNPGILSALAQYKPADLHDTLFSSMRNEMLDNFILRYVRARKWNTENAIQMLSKSLNWRRNEMSVVKWVNEGDALSYVTGTNKGFVKNLQTEKSWIRGHDRKGNPLFFFQARKHFAGDSPANETQRYAVTIVEFCRFFMRDTHDSADETSVIFDLTGFSLKNADYDSIKFLADIFEAHYPECLGAVMIFNAPWIFSTVWNLIKNWLDPVVASKIHFTKDFKELSQFVDPTFIPKDFGGMDNSVPTYPIPTKADTHTIKKKDENYIRIRKERDDLYMKLIETTIRWVESTNPAVSEQYYQDKIRLGLQLSDQYLLLDPYFRCPSIYDREGTLTMRT</sequence>